<reference evidence="2 3" key="1">
    <citation type="submission" date="2014-03" db="EMBL/GenBank/DDBJ databases">
        <title>Draft genome of the hookworm Oesophagostomum dentatum.</title>
        <authorList>
            <person name="Mitreva M."/>
        </authorList>
    </citation>
    <scope>NUCLEOTIDE SEQUENCE [LARGE SCALE GENOMIC DNA]</scope>
    <source>
        <strain evidence="2 3">OD-Hann</strain>
    </source>
</reference>
<keyword evidence="3" id="KW-1185">Reference proteome</keyword>
<sequence>MIFDNVRNLDIRRYNIPAASEITVMFFGEDDDVPAIPLAIHDRRDSLQRVSDSDAPCDPLTYPRYLGRSKRDSERSRSTMAHNESSSSLTLFSDYKCICLICSQSPFYQAKKVTLCNAKVTEIPH</sequence>
<protein>
    <submittedName>
        <fullName evidence="2">Uncharacterized protein</fullName>
    </submittedName>
</protein>
<name>A0A0B1TUE0_OESDE</name>
<proteinExistence type="predicted"/>
<dbReference type="AlphaFoldDB" id="A0A0B1TUE0"/>
<feature type="region of interest" description="Disordered" evidence="1">
    <location>
        <begin position="65"/>
        <end position="88"/>
    </location>
</feature>
<evidence type="ECO:0000313" key="3">
    <source>
        <dbReference type="Proteomes" id="UP000053660"/>
    </source>
</evidence>
<organism evidence="2 3">
    <name type="scientific">Oesophagostomum dentatum</name>
    <name type="common">Nodular worm</name>
    <dbReference type="NCBI Taxonomy" id="61180"/>
    <lineage>
        <taxon>Eukaryota</taxon>
        <taxon>Metazoa</taxon>
        <taxon>Ecdysozoa</taxon>
        <taxon>Nematoda</taxon>
        <taxon>Chromadorea</taxon>
        <taxon>Rhabditida</taxon>
        <taxon>Rhabditina</taxon>
        <taxon>Rhabditomorpha</taxon>
        <taxon>Strongyloidea</taxon>
        <taxon>Strongylidae</taxon>
        <taxon>Oesophagostomum</taxon>
    </lineage>
</organism>
<feature type="compositionally biased region" description="Polar residues" evidence="1">
    <location>
        <begin position="78"/>
        <end position="88"/>
    </location>
</feature>
<accession>A0A0B1TUE0</accession>
<dbReference type="EMBL" id="KN549206">
    <property type="protein sequence ID" value="KHJ99736.1"/>
    <property type="molecule type" value="Genomic_DNA"/>
</dbReference>
<gene>
    <name evidence="2" type="ORF">OESDEN_00244</name>
</gene>
<dbReference type="Proteomes" id="UP000053660">
    <property type="component" value="Unassembled WGS sequence"/>
</dbReference>
<evidence type="ECO:0000256" key="1">
    <source>
        <dbReference type="SAM" id="MobiDB-lite"/>
    </source>
</evidence>
<evidence type="ECO:0000313" key="2">
    <source>
        <dbReference type="EMBL" id="KHJ99736.1"/>
    </source>
</evidence>